<gene>
    <name evidence="1" type="ORF">GCM10007036_44820</name>
</gene>
<dbReference type="RefSeq" id="WP_188520033.1">
    <property type="nucleotide sequence ID" value="NZ_BMES01000003.1"/>
</dbReference>
<evidence type="ECO:0000313" key="1">
    <source>
        <dbReference type="EMBL" id="GGH32715.1"/>
    </source>
</evidence>
<evidence type="ECO:0000313" key="2">
    <source>
        <dbReference type="Proteomes" id="UP000603912"/>
    </source>
</evidence>
<reference evidence="1" key="2">
    <citation type="submission" date="2020-09" db="EMBL/GenBank/DDBJ databases">
        <authorList>
            <person name="Sun Q."/>
            <person name="Zhou Y."/>
        </authorList>
    </citation>
    <scope>NUCLEOTIDE SEQUENCE</scope>
    <source>
        <strain evidence="1">CGMCC 1.12214</strain>
    </source>
</reference>
<evidence type="ECO:0008006" key="3">
    <source>
        <dbReference type="Google" id="ProtNLM"/>
    </source>
</evidence>
<sequence>MASAPRPLPAAPTLISVAHAGGQGKTTTAQLLYLASKKLGQSYGLYAADFTDESGRSKLGKLYPDRVTEFGVGASLTAARTENNANAALRYWDKVGPLFLEGGAIVDLGANVIQSVVAWGADRNLAGLMEKKHAPKVDLFCVCKAQKHAFDDIANLIETVVAKKPFRLNRIFIVKNEVGGSFEGAGFEAGLKSKFPDRDLIFVTLPACQAEIWPAIERNGVSLEAVLEADEDQLMDMLDVDLWTASSGLAEVRSWFDFVFRTLKEADVFTRREVRLAASKAS</sequence>
<name>A0A917IBP7_9HYPH</name>
<keyword evidence="2" id="KW-1185">Reference proteome</keyword>
<organism evidence="1 2">
    <name type="scientific">Alsobacter metallidurans</name>
    <dbReference type="NCBI Taxonomy" id="340221"/>
    <lineage>
        <taxon>Bacteria</taxon>
        <taxon>Pseudomonadati</taxon>
        <taxon>Pseudomonadota</taxon>
        <taxon>Alphaproteobacteria</taxon>
        <taxon>Hyphomicrobiales</taxon>
        <taxon>Alsobacteraceae</taxon>
        <taxon>Alsobacter</taxon>
    </lineage>
</organism>
<comment type="caution">
    <text evidence="1">The sequence shown here is derived from an EMBL/GenBank/DDBJ whole genome shotgun (WGS) entry which is preliminary data.</text>
</comment>
<reference evidence="1" key="1">
    <citation type="journal article" date="2014" name="Int. J. Syst. Evol. Microbiol.">
        <title>Complete genome sequence of Corynebacterium casei LMG S-19264T (=DSM 44701T), isolated from a smear-ripened cheese.</title>
        <authorList>
            <consortium name="US DOE Joint Genome Institute (JGI-PGF)"/>
            <person name="Walter F."/>
            <person name="Albersmeier A."/>
            <person name="Kalinowski J."/>
            <person name="Ruckert C."/>
        </authorList>
    </citation>
    <scope>NUCLEOTIDE SEQUENCE</scope>
    <source>
        <strain evidence="1">CGMCC 1.12214</strain>
    </source>
</reference>
<accession>A0A917IBP7</accession>
<dbReference type="Proteomes" id="UP000603912">
    <property type="component" value="Unassembled WGS sequence"/>
</dbReference>
<proteinExistence type="predicted"/>
<dbReference type="AlphaFoldDB" id="A0A917IBP7"/>
<dbReference type="EMBL" id="BMES01000003">
    <property type="protein sequence ID" value="GGH32715.1"/>
    <property type="molecule type" value="Genomic_DNA"/>
</dbReference>
<protein>
    <recommendedName>
        <fullName evidence="3">CobQ/CobB/MinD/ParA nucleotide binding domain-containing protein</fullName>
    </recommendedName>
</protein>